<dbReference type="Pfam" id="PF04542">
    <property type="entry name" value="Sigma70_r2"/>
    <property type="match status" value="1"/>
</dbReference>
<dbReference type="NCBIfam" id="TIGR02937">
    <property type="entry name" value="sigma70-ECF"/>
    <property type="match status" value="1"/>
</dbReference>
<dbReference type="EMBL" id="WRXN01000001">
    <property type="protein sequence ID" value="MVT07502.1"/>
    <property type="molecule type" value="Genomic_DNA"/>
</dbReference>
<dbReference type="InterPro" id="IPR014327">
    <property type="entry name" value="RNA_pol_sigma70_bacteroid"/>
</dbReference>
<keyword evidence="2" id="KW-0805">Transcription regulation</keyword>
<keyword evidence="3" id="KW-0731">Sigma factor</keyword>
<dbReference type="InterPro" id="IPR013324">
    <property type="entry name" value="RNA_pol_sigma_r3/r4-like"/>
</dbReference>
<accession>A0A7K1TZH1</accession>
<sequence>MSHMQATSIAAFSGTASSYMDRNKDKTYFCTMPENAQLQKQLQEDEQAFMETLFKTYFSFVCKTICRIVQDSATAEDLAQDVFIKIWNRRSELQQVYFKAYLQRAAINMALDHIDKNKRRGVHMPLEEHIEPVQAAPAGQSLQQTTRHIQQAIDKLPAKCREIFILSRYEELSYKEIATTLNISVKTVENQMITALKKLRVSLQDYLQIILFVAGASLYPLLLQL</sequence>
<dbReference type="InterPro" id="IPR014284">
    <property type="entry name" value="RNA_pol_sigma-70_dom"/>
</dbReference>
<organism evidence="7 8">
    <name type="scientific">Chitinophaga tropicalis</name>
    <dbReference type="NCBI Taxonomy" id="2683588"/>
    <lineage>
        <taxon>Bacteria</taxon>
        <taxon>Pseudomonadati</taxon>
        <taxon>Bacteroidota</taxon>
        <taxon>Chitinophagia</taxon>
        <taxon>Chitinophagales</taxon>
        <taxon>Chitinophagaceae</taxon>
        <taxon>Chitinophaga</taxon>
    </lineage>
</organism>
<dbReference type="Pfam" id="PF08281">
    <property type="entry name" value="Sigma70_r4_2"/>
    <property type="match status" value="1"/>
</dbReference>
<dbReference type="GO" id="GO:0016987">
    <property type="term" value="F:sigma factor activity"/>
    <property type="evidence" value="ECO:0007669"/>
    <property type="project" value="UniProtKB-KW"/>
</dbReference>
<dbReference type="NCBIfam" id="TIGR02985">
    <property type="entry name" value="Sig70_bacteroi1"/>
    <property type="match status" value="1"/>
</dbReference>
<dbReference type="AlphaFoldDB" id="A0A7K1TZH1"/>
<keyword evidence="8" id="KW-1185">Reference proteome</keyword>
<comment type="similarity">
    <text evidence="1">Belongs to the sigma-70 factor family. ECF subfamily.</text>
</comment>
<evidence type="ECO:0000259" key="6">
    <source>
        <dbReference type="Pfam" id="PF08281"/>
    </source>
</evidence>
<dbReference type="Gene3D" id="1.10.1740.10">
    <property type="match status" value="1"/>
</dbReference>
<gene>
    <name evidence="7" type="ORF">GO493_04460</name>
</gene>
<dbReference type="InterPro" id="IPR007627">
    <property type="entry name" value="RNA_pol_sigma70_r2"/>
</dbReference>
<evidence type="ECO:0000256" key="4">
    <source>
        <dbReference type="ARBA" id="ARBA00023163"/>
    </source>
</evidence>
<evidence type="ECO:0000313" key="7">
    <source>
        <dbReference type="EMBL" id="MVT07502.1"/>
    </source>
</evidence>
<dbReference type="InterPro" id="IPR013325">
    <property type="entry name" value="RNA_pol_sigma_r2"/>
</dbReference>
<dbReference type="PANTHER" id="PTHR43133:SF46">
    <property type="entry name" value="RNA POLYMERASE SIGMA-70 FACTOR ECF SUBFAMILY"/>
    <property type="match status" value="1"/>
</dbReference>
<dbReference type="SUPFAM" id="SSF88659">
    <property type="entry name" value="Sigma3 and sigma4 domains of RNA polymerase sigma factors"/>
    <property type="match status" value="1"/>
</dbReference>
<evidence type="ECO:0000256" key="2">
    <source>
        <dbReference type="ARBA" id="ARBA00023015"/>
    </source>
</evidence>
<dbReference type="Proteomes" id="UP000461730">
    <property type="component" value="Unassembled WGS sequence"/>
</dbReference>
<proteinExistence type="inferred from homology"/>
<dbReference type="InterPro" id="IPR039425">
    <property type="entry name" value="RNA_pol_sigma-70-like"/>
</dbReference>
<evidence type="ECO:0000256" key="1">
    <source>
        <dbReference type="ARBA" id="ARBA00010641"/>
    </source>
</evidence>
<reference evidence="7 8" key="1">
    <citation type="submission" date="2019-12" db="EMBL/GenBank/DDBJ databases">
        <title>Chitinophaga sp. strain ysch24 (GDMCC 1.1355), whole genome shotgun sequence.</title>
        <authorList>
            <person name="Zhang X."/>
        </authorList>
    </citation>
    <scope>NUCLEOTIDE SEQUENCE [LARGE SCALE GENOMIC DNA]</scope>
    <source>
        <strain evidence="8">ysch24</strain>
    </source>
</reference>
<protein>
    <submittedName>
        <fullName evidence="7">RNA polymerase sigma-70 factor</fullName>
    </submittedName>
</protein>
<feature type="domain" description="RNA polymerase sigma-70 region 2" evidence="5">
    <location>
        <begin position="53"/>
        <end position="120"/>
    </location>
</feature>
<dbReference type="CDD" id="cd06171">
    <property type="entry name" value="Sigma70_r4"/>
    <property type="match status" value="1"/>
</dbReference>
<keyword evidence="4" id="KW-0804">Transcription</keyword>
<dbReference type="GO" id="GO:0006352">
    <property type="term" value="P:DNA-templated transcription initiation"/>
    <property type="evidence" value="ECO:0007669"/>
    <property type="project" value="InterPro"/>
</dbReference>
<evidence type="ECO:0000259" key="5">
    <source>
        <dbReference type="Pfam" id="PF04542"/>
    </source>
</evidence>
<dbReference type="GO" id="GO:0003677">
    <property type="term" value="F:DNA binding"/>
    <property type="evidence" value="ECO:0007669"/>
    <property type="project" value="InterPro"/>
</dbReference>
<dbReference type="Gene3D" id="1.10.10.10">
    <property type="entry name" value="Winged helix-like DNA-binding domain superfamily/Winged helix DNA-binding domain"/>
    <property type="match status" value="1"/>
</dbReference>
<name>A0A7K1TZH1_9BACT</name>
<feature type="domain" description="RNA polymerase sigma factor 70 region 4 type 2" evidence="6">
    <location>
        <begin position="149"/>
        <end position="199"/>
    </location>
</feature>
<dbReference type="SUPFAM" id="SSF88946">
    <property type="entry name" value="Sigma2 domain of RNA polymerase sigma factors"/>
    <property type="match status" value="1"/>
</dbReference>
<dbReference type="InterPro" id="IPR036388">
    <property type="entry name" value="WH-like_DNA-bd_sf"/>
</dbReference>
<evidence type="ECO:0000313" key="8">
    <source>
        <dbReference type="Proteomes" id="UP000461730"/>
    </source>
</evidence>
<dbReference type="PANTHER" id="PTHR43133">
    <property type="entry name" value="RNA POLYMERASE ECF-TYPE SIGMA FACTO"/>
    <property type="match status" value="1"/>
</dbReference>
<comment type="caution">
    <text evidence="7">The sequence shown here is derived from an EMBL/GenBank/DDBJ whole genome shotgun (WGS) entry which is preliminary data.</text>
</comment>
<dbReference type="InterPro" id="IPR013249">
    <property type="entry name" value="RNA_pol_sigma70_r4_t2"/>
</dbReference>
<evidence type="ECO:0000256" key="3">
    <source>
        <dbReference type="ARBA" id="ARBA00023082"/>
    </source>
</evidence>